<proteinExistence type="predicted"/>
<reference evidence="2" key="1">
    <citation type="journal article" date="2019" name="Int. J. Syst. Evol. Microbiol.">
        <title>The Global Catalogue of Microorganisms (GCM) 10K type strain sequencing project: providing services to taxonomists for standard genome sequencing and annotation.</title>
        <authorList>
            <consortium name="The Broad Institute Genomics Platform"/>
            <consortium name="The Broad Institute Genome Sequencing Center for Infectious Disease"/>
            <person name="Wu L."/>
            <person name="Ma J."/>
        </authorList>
    </citation>
    <scope>NUCLEOTIDE SEQUENCE [LARGE SCALE GENOMIC DNA]</scope>
    <source>
        <strain evidence="2">JCM 10083</strain>
    </source>
</reference>
<sequence length="129" mass="13927">MSRRGGLPPPVHAAAPPTTARLRAEELVAELDRAHGISADIHELRSGNAIVSVYRGLLAYSDGENFWWTSPKLDGSGDHLLSAASDSTTAAERLAEHYEILRARPLTTLLGCELPLLADVILAEHVDPR</sequence>
<organism evidence="1 2">
    <name type="scientific">Streptosporangium amethystogenes subsp. fukuiense</name>
    <dbReference type="NCBI Taxonomy" id="698418"/>
    <lineage>
        <taxon>Bacteria</taxon>
        <taxon>Bacillati</taxon>
        <taxon>Actinomycetota</taxon>
        <taxon>Actinomycetes</taxon>
        <taxon>Streptosporangiales</taxon>
        <taxon>Streptosporangiaceae</taxon>
        <taxon>Streptosporangium</taxon>
    </lineage>
</organism>
<protein>
    <submittedName>
        <fullName evidence="1">Uncharacterized protein</fullName>
    </submittedName>
</protein>
<evidence type="ECO:0000313" key="2">
    <source>
        <dbReference type="Proteomes" id="UP001596514"/>
    </source>
</evidence>
<gene>
    <name evidence="1" type="ORF">ACFQVD_40135</name>
</gene>
<keyword evidence="2" id="KW-1185">Reference proteome</keyword>
<evidence type="ECO:0000313" key="1">
    <source>
        <dbReference type="EMBL" id="MFC7606329.1"/>
    </source>
</evidence>
<dbReference type="RefSeq" id="WP_364158542.1">
    <property type="nucleotide sequence ID" value="NZ_JBHTEE010000001.1"/>
</dbReference>
<accession>A0ABW2TDA7</accession>
<name>A0ABW2TDA7_9ACTN</name>
<dbReference type="Proteomes" id="UP001596514">
    <property type="component" value="Unassembled WGS sequence"/>
</dbReference>
<comment type="caution">
    <text evidence="1">The sequence shown here is derived from an EMBL/GenBank/DDBJ whole genome shotgun (WGS) entry which is preliminary data.</text>
</comment>
<dbReference type="EMBL" id="JBHTEE010000001">
    <property type="protein sequence ID" value="MFC7606329.1"/>
    <property type="molecule type" value="Genomic_DNA"/>
</dbReference>